<dbReference type="OrthoDB" id="3265338at2"/>
<keyword evidence="9" id="KW-1185">Reference proteome</keyword>
<dbReference type="InterPro" id="IPR011251">
    <property type="entry name" value="Luciferase-like_dom"/>
</dbReference>
<evidence type="ECO:0000256" key="1">
    <source>
        <dbReference type="ARBA" id="ARBA00022630"/>
    </source>
</evidence>
<proteinExistence type="inferred from homology"/>
<dbReference type="PIRSF" id="PIRSF000337">
    <property type="entry name" value="NTA_MOA"/>
    <property type="match status" value="1"/>
</dbReference>
<sequence>MTRRPTIAVALDGAGWHPAAWRDPSARPAELFTARYWRDLAQFAERADVDLVTFEDALGLQSSTLWSTDERTDQVRGRLDALLIASFVAPVTQRIGLVPTVTTTHTEPFHVATGLQTLDIASRGRAGWRAQISGSPHEAAHFGRRTVPNVDIEALLAGDSEQIRAGLDEAREVVEVVRRLWDSWEADAIIRDASTGRFIDRERIHGAEYEGEHFSIAGASIVPRSPQGQPLVAVLGHQTIPYELAATSADLVFITPLDEAQSVSILGEVRDAEVRTGRTGRPLSVLAEVVVVLESTPAAARAALERLDEQNGSPLTSDALIFTGTPEQLLERIDAWTALGYDGVRIRPARLPRDLEQLADWVLPALGRSDAAGTTLRERLGFELPENRYTAAAAAAGAARQNGEAA</sequence>
<reference evidence="9" key="2">
    <citation type="submission" date="2016-01" db="EMBL/GenBank/DDBJ databases">
        <title>Complete genome sequence of Agromyces aureus AR33T and comparison with related organisms.</title>
        <authorList>
            <person name="Corretto E."/>
            <person name="Antonielli L."/>
            <person name="Sessitsch A."/>
            <person name="Brader G."/>
        </authorList>
    </citation>
    <scope>NUCLEOTIDE SEQUENCE [LARGE SCALE GENOMIC DNA]</scope>
    <source>
        <strain evidence="9">AR33</strain>
    </source>
</reference>
<dbReference type="AlphaFoldDB" id="A0A191WC28"/>
<keyword evidence="4 8" id="KW-0503">Monooxygenase</keyword>
<accession>A0A191WC28</accession>
<reference evidence="8 9" key="1">
    <citation type="journal article" date="2016" name="Int. J. Syst. Evol. Microbiol.">
        <title>Agromyces aureus sp. nov., isolated from the rhizosphere of Salix caprea L. grown in a heavy-metal-contaminated soil.</title>
        <authorList>
            <person name="Corretto E."/>
            <person name="Antonielli L."/>
            <person name="Sessitsch A."/>
            <person name="Compant S."/>
            <person name="Gorfer M."/>
            <person name="Kuffner M."/>
            <person name="Brader G."/>
        </authorList>
    </citation>
    <scope>NUCLEOTIDE SEQUENCE [LARGE SCALE GENOMIC DNA]</scope>
    <source>
        <strain evidence="8 9">AR33</strain>
    </source>
</reference>
<evidence type="ECO:0000256" key="5">
    <source>
        <dbReference type="ARBA" id="ARBA00033748"/>
    </source>
</evidence>
<feature type="binding site" evidence="6">
    <location>
        <position position="56"/>
    </location>
    <ligand>
        <name>FMN</name>
        <dbReference type="ChEBI" id="CHEBI:58210"/>
    </ligand>
</feature>
<organism evidence="8 9">
    <name type="scientific">Agromyces aureus</name>
    <dbReference type="NCBI Taxonomy" id="453304"/>
    <lineage>
        <taxon>Bacteria</taxon>
        <taxon>Bacillati</taxon>
        <taxon>Actinomycetota</taxon>
        <taxon>Actinomycetes</taxon>
        <taxon>Micrococcales</taxon>
        <taxon>Microbacteriaceae</taxon>
        <taxon>Agromyces</taxon>
    </lineage>
</organism>
<evidence type="ECO:0000256" key="4">
    <source>
        <dbReference type="ARBA" id="ARBA00023033"/>
    </source>
</evidence>
<evidence type="ECO:0000259" key="7">
    <source>
        <dbReference type="Pfam" id="PF00296"/>
    </source>
</evidence>
<keyword evidence="3" id="KW-0560">Oxidoreductase</keyword>
<dbReference type="InterPro" id="IPR016215">
    <property type="entry name" value="NTA_MOA"/>
</dbReference>
<protein>
    <submittedName>
        <fullName evidence="8">FMNH2-dependent monooxygenase</fullName>
    </submittedName>
</protein>
<dbReference type="SUPFAM" id="SSF51679">
    <property type="entry name" value="Bacterial luciferase-like"/>
    <property type="match status" value="1"/>
</dbReference>
<dbReference type="STRING" id="453304.ATC03_02480"/>
<dbReference type="GO" id="GO:0004497">
    <property type="term" value="F:monooxygenase activity"/>
    <property type="evidence" value="ECO:0007669"/>
    <property type="project" value="UniProtKB-KW"/>
</dbReference>
<keyword evidence="2 6" id="KW-0288">FMN</keyword>
<dbReference type="Proteomes" id="UP000078437">
    <property type="component" value="Chromosome"/>
</dbReference>
<dbReference type="Gene3D" id="3.20.20.30">
    <property type="entry name" value="Luciferase-like domain"/>
    <property type="match status" value="1"/>
</dbReference>
<dbReference type="InterPro" id="IPR051260">
    <property type="entry name" value="Diverse_substr_monoxygenases"/>
</dbReference>
<name>A0A191WC28_9MICO</name>
<dbReference type="PANTHER" id="PTHR30011">
    <property type="entry name" value="ALKANESULFONATE MONOOXYGENASE-RELATED"/>
    <property type="match status" value="1"/>
</dbReference>
<feature type="domain" description="Luciferase-like" evidence="7">
    <location>
        <begin position="26"/>
        <end position="306"/>
    </location>
</feature>
<dbReference type="Pfam" id="PF00296">
    <property type="entry name" value="Bac_luciferase"/>
    <property type="match status" value="1"/>
</dbReference>
<evidence type="ECO:0000313" key="8">
    <source>
        <dbReference type="EMBL" id="ANJ25792.1"/>
    </source>
</evidence>
<dbReference type="PANTHER" id="PTHR30011:SF16">
    <property type="entry name" value="C2H2 FINGER DOMAIN TRANSCRIPTION FACTOR (EUROFUNG)-RELATED"/>
    <property type="match status" value="1"/>
</dbReference>
<feature type="binding site" evidence="6">
    <location>
        <position position="100"/>
    </location>
    <ligand>
        <name>FMN</name>
        <dbReference type="ChEBI" id="CHEBI:58210"/>
    </ligand>
</feature>
<dbReference type="EMBL" id="CP013979">
    <property type="protein sequence ID" value="ANJ25792.1"/>
    <property type="molecule type" value="Genomic_DNA"/>
</dbReference>
<keyword evidence="1 6" id="KW-0285">Flavoprotein</keyword>
<gene>
    <name evidence="8" type="ORF">ATC03_02480</name>
</gene>
<evidence type="ECO:0000313" key="9">
    <source>
        <dbReference type="Proteomes" id="UP000078437"/>
    </source>
</evidence>
<dbReference type="GO" id="GO:0016705">
    <property type="term" value="F:oxidoreductase activity, acting on paired donors, with incorporation or reduction of molecular oxygen"/>
    <property type="evidence" value="ECO:0007669"/>
    <property type="project" value="InterPro"/>
</dbReference>
<comment type="similarity">
    <text evidence="5">Belongs to the NtaA/SnaA/DszA monooxygenase family.</text>
</comment>
<evidence type="ECO:0000256" key="6">
    <source>
        <dbReference type="PIRSR" id="PIRSR000337-1"/>
    </source>
</evidence>
<dbReference type="KEGG" id="agy:ATC03_02480"/>
<evidence type="ECO:0000256" key="3">
    <source>
        <dbReference type="ARBA" id="ARBA00023002"/>
    </source>
</evidence>
<dbReference type="InterPro" id="IPR036661">
    <property type="entry name" value="Luciferase-like_sf"/>
</dbReference>
<dbReference type="RefSeq" id="WP_067872725.1">
    <property type="nucleotide sequence ID" value="NZ_CP013979.1"/>
</dbReference>
<evidence type="ECO:0000256" key="2">
    <source>
        <dbReference type="ARBA" id="ARBA00022643"/>
    </source>
</evidence>